<dbReference type="AlphaFoldDB" id="A0A1H3Y395"/>
<dbReference type="InterPro" id="IPR015943">
    <property type="entry name" value="WD40/YVTN_repeat-like_dom_sf"/>
</dbReference>
<organism evidence="1 2">
    <name type="scientific">Arachidicoccus rhizosphaerae</name>
    <dbReference type="NCBI Taxonomy" id="551991"/>
    <lineage>
        <taxon>Bacteria</taxon>
        <taxon>Pseudomonadati</taxon>
        <taxon>Bacteroidota</taxon>
        <taxon>Chitinophagia</taxon>
        <taxon>Chitinophagales</taxon>
        <taxon>Chitinophagaceae</taxon>
        <taxon>Arachidicoccus</taxon>
    </lineage>
</organism>
<accession>A0A1H3Y395</accession>
<reference evidence="1 2" key="1">
    <citation type="submission" date="2016-10" db="EMBL/GenBank/DDBJ databases">
        <authorList>
            <person name="de Groot N.N."/>
        </authorList>
    </citation>
    <scope>NUCLEOTIDE SEQUENCE [LARGE SCALE GENOMIC DNA]</scope>
    <source>
        <strain evidence="1 2">Vu-144</strain>
    </source>
</reference>
<dbReference type="Gene3D" id="2.130.10.10">
    <property type="entry name" value="YVTN repeat-like/Quinoprotein amine dehydrogenase"/>
    <property type="match status" value="1"/>
</dbReference>
<protein>
    <submittedName>
        <fullName evidence="1">PQQ-like domain-containing protein</fullName>
    </submittedName>
</protein>
<dbReference type="OrthoDB" id="9816081at2"/>
<dbReference type="Proteomes" id="UP000199041">
    <property type="component" value="Unassembled WGS sequence"/>
</dbReference>
<dbReference type="InterPro" id="IPR011047">
    <property type="entry name" value="Quinoprotein_ADH-like_sf"/>
</dbReference>
<dbReference type="RefSeq" id="WP_091396137.1">
    <property type="nucleotide sequence ID" value="NZ_FNQY01000007.1"/>
</dbReference>
<dbReference type="EMBL" id="FNQY01000007">
    <property type="protein sequence ID" value="SEA06197.1"/>
    <property type="molecule type" value="Genomic_DNA"/>
</dbReference>
<evidence type="ECO:0000313" key="2">
    <source>
        <dbReference type="Proteomes" id="UP000199041"/>
    </source>
</evidence>
<sequence length="274" mass="31453">MEIKWTVRIPDPNPHSFDHVCEPIIWNNLLYYAFITVDKTKVESGYYGSKIIVLAIEPDGTSCIQKEYFMSYRQQKGKLLAPRDWKFSENNNQLLLHTGLTFIISEPDILKSEKHIQLEENHVQSEYRFGDKKIKYNQRSKLACFDLPSGKLLWEQVIKAYLYTDVEVKGDLIFFGTSGKGGAFYCLNLIDGSIVTEYNNGGASDYCWFGQCVFLKDKKRNLVKINATSMEVMDTLALKNKIPFNSKIFIHGNSLYVTTLNKKADQLELICVAI</sequence>
<proteinExistence type="predicted"/>
<gene>
    <name evidence="1" type="ORF">SAMN05192529_10784</name>
</gene>
<name>A0A1H3Y395_9BACT</name>
<dbReference type="SUPFAM" id="SSF50998">
    <property type="entry name" value="Quinoprotein alcohol dehydrogenase-like"/>
    <property type="match status" value="1"/>
</dbReference>
<keyword evidence="2" id="KW-1185">Reference proteome</keyword>
<evidence type="ECO:0000313" key="1">
    <source>
        <dbReference type="EMBL" id="SEA06197.1"/>
    </source>
</evidence>